<organism evidence="1 2">
    <name type="scientific">Oryzias latipes</name>
    <name type="common">Japanese rice fish</name>
    <name type="synonym">Japanese killifish</name>
    <dbReference type="NCBI Taxonomy" id="8090"/>
    <lineage>
        <taxon>Eukaryota</taxon>
        <taxon>Metazoa</taxon>
        <taxon>Chordata</taxon>
        <taxon>Craniata</taxon>
        <taxon>Vertebrata</taxon>
        <taxon>Euteleostomi</taxon>
        <taxon>Actinopterygii</taxon>
        <taxon>Neopterygii</taxon>
        <taxon>Teleostei</taxon>
        <taxon>Neoteleostei</taxon>
        <taxon>Acanthomorphata</taxon>
        <taxon>Ovalentaria</taxon>
        <taxon>Atherinomorphae</taxon>
        <taxon>Beloniformes</taxon>
        <taxon>Adrianichthyidae</taxon>
        <taxon>Oryziinae</taxon>
        <taxon>Oryzias</taxon>
    </lineage>
</organism>
<dbReference type="Proteomes" id="UP000265180">
    <property type="component" value="Chromosome 11"/>
</dbReference>
<reference key="1">
    <citation type="journal article" date="2007" name="Nature">
        <title>The medaka draft genome and insights into vertebrate genome evolution.</title>
        <authorList>
            <person name="Kasahara M."/>
            <person name="Naruse K."/>
            <person name="Sasaki S."/>
            <person name="Nakatani Y."/>
            <person name="Qu W."/>
            <person name="Ahsan B."/>
            <person name="Yamada T."/>
            <person name="Nagayasu Y."/>
            <person name="Doi K."/>
            <person name="Kasai Y."/>
            <person name="Jindo T."/>
            <person name="Kobayashi D."/>
            <person name="Shimada A."/>
            <person name="Toyoda A."/>
            <person name="Kuroki Y."/>
            <person name="Fujiyama A."/>
            <person name="Sasaki T."/>
            <person name="Shimizu A."/>
            <person name="Asakawa S."/>
            <person name="Shimizu N."/>
            <person name="Hashimoto S."/>
            <person name="Yang J."/>
            <person name="Lee Y."/>
            <person name="Matsushima K."/>
            <person name="Sugano S."/>
            <person name="Sakaizumi M."/>
            <person name="Narita T."/>
            <person name="Ohishi K."/>
            <person name="Haga S."/>
            <person name="Ohta F."/>
            <person name="Nomoto H."/>
            <person name="Nogata K."/>
            <person name="Morishita T."/>
            <person name="Endo T."/>
            <person name="Shin-I T."/>
            <person name="Takeda H."/>
            <person name="Morishita S."/>
            <person name="Kohara Y."/>
        </authorList>
    </citation>
    <scope>NUCLEOTIDE SEQUENCE [LARGE SCALE GENOMIC DNA]</scope>
    <source>
        <strain>Hd-rR</strain>
    </source>
</reference>
<protein>
    <submittedName>
        <fullName evidence="1">Uncharacterized protein</fullName>
    </submittedName>
</protein>
<dbReference type="Ensembl" id="ENSORLT00020007999.1">
    <property type="protein sequence ID" value="ENSORLP00020004419.1"/>
    <property type="gene ID" value="ENSORLG00020005211.1"/>
</dbReference>
<evidence type="ECO:0000313" key="2">
    <source>
        <dbReference type="Proteomes" id="UP000265180"/>
    </source>
</evidence>
<accession>A0A3P9K7L1</accession>
<reference evidence="1 2" key="2">
    <citation type="submission" date="2017-04" db="EMBL/GenBank/DDBJ databases">
        <title>CpG methylation of centromeres and impact of large insertions on vertebrate speciation.</title>
        <authorList>
            <person name="Ichikawa K."/>
            <person name="Yoshimura J."/>
            <person name="Morishita S."/>
        </authorList>
    </citation>
    <scope>NUCLEOTIDE SEQUENCE</scope>
    <source>
        <strain evidence="1 2">HNI</strain>
    </source>
</reference>
<reference evidence="1" key="4">
    <citation type="submission" date="2025-09" db="UniProtKB">
        <authorList>
            <consortium name="Ensembl"/>
        </authorList>
    </citation>
    <scope>IDENTIFICATION</scope>
    <source>
        <strain evidence="1">HNI</strain>
    </source>
</reference>
<evidence type="ECO:0000313" key="1">
    <source>
        <dbReference type="Ensembl" id="ENSORLP00020004419.1"/>
    </source>
</evidence>
<dbReference type="AlphaFoldDB" id="A0A3P9K7L1"/>
<name>A0A3P9K7L1_ORYLA</name>
<sequence>MRAPNTLPLPPHHHSLLRCTRSLPSFWCHIHILVLQHSVATRGLAPPPGPKTHGKWGIVGVKFLTTTEGAVTRCFKTRVRFSRSAGSHGQEQELRNQAFSVQKQKKQLEHREDQTQFRAQRQRLHTNSCMSCSCGRL</sequence>
<proteinExistence type="predicted"/>
<reference evidence="1" key="3">
    <citation type="submission" date="2025-08" db="UniProtKB">
        <authorList>
            <consortium name="Ensembl"/>
        </authorList>
    </citation>
    <scope>IDENTIFICATION</scope>
    <source>
        <strain evidence="1">HNI</strain>
    </source>
</reference>